<reference evidence="3" key="1">
    <citation type="submission" date="2017-03" db="EMBL/GenBank/DDBJ databases">
        <authorList>
            <person name="Rodrigo-Torres L."/>
            <person name="Arahal R.D."/>
            <person name="Lucena T."/>
        </authorList>
    </citation>
    <scope>NUCLEOTIDE SEQUENCE [LARGE SCALE GENOMIC DNA]</scope>
    <source>
        <strain evidence="3">CECT 8370</strain>
    </source>
</reference>
<sequence length="135" mass="14988">MGVRWFSGQKFVEIAYGAGARTGSNRSFEICVKGGRAKAQAGLRCYTRFIGTRAIIVSIEHPGFEPDPETEPPVTGHLDARLMQRLMSVKATRRAHGDTAHSVIRAQHLRDQNRERLQATRGFPERNRGSCVATP</sequence>
<feature type="region of interest" description="Disordered" evidence="1">
    <location>
        <begin position="116"/>
        <end position="135"/>
    </location>
</feature>
<dbReference type="RefSeq" id="WP_139838172.1">
    <property type="nucleotide sequence ID" value="NZ_FWFJ01000035.1"/>
</dbReference>
<organism evidence="2 3">
    <name type="scientific">Roseovarius gaetbuli</name>
    <dbReference type="NCBI Taxonomy" id="1356575"/>
    <lineage>
        <taxon>Bacteria</taxon>
        <taxon>Pseudomonadati</taxon>
        <taxon>Pseudomonadota</taxon>
        <taxon>Alphaproteobacteria</taxon>
        <taxon>Rhodobacterales</taxon>
        <taxon>Roseobacteraceae</taxon>
        <taxon>Roseovarius</taxon>
    </lineage>
</organism>
<dbReference type="AlphaFoldDB" id="A0A1X6ZXL0"/>
<evidence type="ECO:0000313" key="3">
    <source>
        <dbReference type="Proteomes" id="UP000194012"/>
    </source>
</evidence>
<dbReference type="EMBL" id="FWFJ01000035">
    <property type="protein sequence ID" value="SLN64672.1"/>
    <property type="molecule type" value="Genomic_DNA"/>
</dbReference>
<proteinExistence type="predicted"/>
<protein>
    <submittedName>
        <fullName evidence="2">Uncharacterized protein</fullName>
    </submittedName>
</protein>
<accession>A0A1X6ZXL0</accession>
<evidence type="ECO:0000256" key="1">
    <source>
        <dbReference type="SAM" id="MobiDB-lite"/>
    </source>
</evidence>
<evidence type="ECO:0000313" key="2">
    <source>
        <dbReference type="EMBL" id="SLN64672.1"/>
    </source>
</evidence>
<name>A0A1X6ZXL0_9RHOB</name>
<keyword evidence="3" id="KW-1185">Reference proteome</keyword>
<feature type="compositionally biased region" description="Basic and acidic residues" evidence="1">
    <location>
        <begin position="116"/>
        <end position="128"/>
    </location>
</feature>
<dbReference type="Proteomes" id="UP000194012">
    <property type="component" value="Unassembled WGS sequence"/>
</dbReference>
<gene>
    <name evidence="2" type="ORF">ROG8370_03004</name>
</gene>
<dbReference type="OrthoDB" id="8442627at2"/>